<reference evidence="2 3" key="1">
    <citation type="submission" date="2016-03" db="EMBL/GenBank/DDBJ databases">
        <title>Whole genome sequencing of Grifola frondosa 9006-11.</title>
        <authorList>
            <person name="Min B."/>
            <person name="Park H."/>
            <person name="Kim J.-G."/>
            <person name="Cho H."/>
            <person name="Oh Y.-L."/>
            <person name="Kong W.-S."/>
            <person name="Choi I.-G."/>
        </authorList>
    </citation>
    <scope>NUCLEOTIDE SEQUENCE [LARGE SCALE GENOMIC DNA]</scope>
    <source>
        <strain evidence="2 3">9006-11</strain>
    </source>
</reference>
<keyword evidence="3" id="KW-1185">Reference proteome</keyword>
<name>A0A1C7M6B5_GRIFR</name>
<evidence type="ECO:0000313" key="3">
    <source>
        <dbReference type="Proteomes" id="UP000092993"/>
    </source>
</evidence>
<dbReference type="Proteomes" id="UP000092993">
    <property type="component" value="Unassembled WGS sequence"/>
</dbReference>
<gene>
    <name evidence="2" type="ORF">A0H81_07572</name>
</gene>
<organism evidence="2 3">
    <name type="scientific">Grifola frondosa</name>
    <name type="common">Maitake</name>
    <name type="synonym">Polyporus frondosus</name>
    <dbReference type="NCBI Taxonomy" id="5627"/>
    <lineage>
        <taxon>Eukaryota</taxon>
        <taxon>Fungi</taxon>
        <taxon>Dikarya</taxon>
        <taxon>Basidiomycota</taxon>
        <taxon>Agaricomycotina</taxon>
        <taxon>Agaricomycetes</taxon>
        <taxon>Polyporales</taxon>
        <taxon>Grifolaceae</taxon>
        <taxon>Grifola</taxon>
    </lineage>
</organism>
<feature type="compositionally biased region" description="Basic residues" evidence="1">
    <location>
        <begin position="84"/>
        <end position="97"/>
    </location>
</feature>
<dbReference type="EMBL" id="LUGG01000009">
    <property type="protein sequence ID" value="OBZ72047.1"/>
    <property type="molecule type" value="Genomic_DNA"/>
</dbReference>
<feature type="region of interest" description="Disordered" evidence="1">
    <location>
        <begin position="77"/>
        <end position="97"/>
    </location>
</feature>
<proteinExistence type="predicted"/>
<accession>A0A1C7M6B5</accession>
<evidence type="ECO:0000313" key="2">
    <source>
        <dbReference type="EMBL" id="OBZ72047.1"/>
    </source>
</evidence>
<dbReference type="AlphaFoldDB" id="A0A1C7M6B5"/>
<sequence>MGTAIPLQQLARALTLPADGKTSLQQRAGPHEHRHHLFDLTMTAADSFPRWKDRRRVFRLATTEHFARKCLPHAYPFPFSPSQHPRRRSLRAVQRRH</sequence>
<protein>
    <submittedName>
        <fullName evidence="2">Uncharacterized protein</fullName>
    </submittedName>
</protein>
<evidence type="ECO:0000256" key="1">
    <source>
        <dbReference type="SAM" id="MobiDB-lite"/>
    </source>
</evidence>
<comment type="caution">
    <text evidence="2">The sequence shown here is derived from an EMBL/GenBank/DDBJ whole genome shotgun (WGS) entry which is preliminary data.</text>
</comment>